<keyword evidence="2" id="KW-1133">Transmembrane helix</keyword>
<organism evidence="4 5">
    <name type="scientific">Nocardia vulneris</name>
    <dbReference type="NCBI Taxonomy" id="1141657"/>
    <lineage>
        <taxon>Bacteria</taxon>
        <taxon>Bacillati</taxon>
        <taxon>Actinomycetota</taxon>
        <taxon>Actinomycetes</taxon>
        <taxon>Mycobacteriales</taxon>
        <taxon>Nocardiaceae</taxon>
        <taxon>Nocardia</taxon>
    </lineage>
</organism>
<gene>
    <name evidence="4" type="ORF">FG87_26105</name>
</gene>
<evidence type="ECO:0000256" key="1">
    <source>
        <dbReference type="SAM" id="MobiDB-lite"/>
    </source>
</evidence>
<comment type="caution">
    <text evidence="4">The sequence shown here is derived from an EMBL/GenBank/DDBJ whole genome shotgun (WGS) entry which is preliminary data.</text>
</comment>
<evidence type="ECO:0000313" key="5">
    <source>
        <dbReference type="Proteomes" id="UP000031364"/>
    </source>
</evidence>
<reference evidence="4 5" key="1">
    <citation type="journal article" date="2014" name="Int. J. Syst. Evol. Microbiol.">
        <title>Nocardia vulneris sp. nov., isolated from wounds of human patients in North America.</title>
        <authorList>
            <person name="Lasker B.A."/>
            <person name="Bell M."/>
            <person name="Klenk H.P."/>
            <person name="Sproer C."/>
            <person name="Schumann C."/>
            <person name="Schumann P."/>
            <person name="Brown J.M."/>
        </authorList>
    </citation>
    <scope>NUCLEOTIDE SEQUENCE [LARGE SCALE GENOMIC DNA]</scope>
    <source>
        <strain evidence="4 5">W9851</strain>
    </source>
</reference>
<dbReference type="Pfam" id="PF26527">
    <property type="entry name" value="DUF8176"/>
    <property type="match status" value="1"/>
</dbReference>
<sequence length="204" mass="21099">MSGGHIAARRGRGRAAVPLWPGMIPPPRPQRWHAYRTRRPWLVGTVALAGSMAAVAVVLVYTAEAGAPRQSATYADPVLGGGPGCQPTRGDQLVRGNGSGSTASGPDVILAFQYAYYVARSGSDARAVTTPDAAVPPVSVIDAGIRSVPAGTQHCVMITPMADGRFDVVITEVRPDAAVRTYRQFVTVTAGAGAVSIAKIAPPT</sequence>
<proteinExistence type="predicted"/>
<evidence type="ECO:0000259" key="3">
    <source>
        <dbReference type="Pfam" id="PF26527"/>
    </source>
</evidence>
<evidence type="ECO:0000256" key="2">
    <source>
        <dbReference type="SAM" id="Phobius"/>
    </source>
</evidence>
<dbReference type="InterPro" id="IPR058489">
    <property type="entry name" value="DUF8176"/>
</dbReference>
<feature type="transmembrane region" description="Helical" evidence="2">
    <location>
        <begin position="41"/>
        <end position="61"/>
    </location>
</feature>
<dbReference type="EMBL" id="JNFP01000034">
    <property type="protein sequence ID" value="KIA62234.1"/>
    <property type="molecule type" value="Genomic_DNA"/>
</dbReference>
<keyword evidence="5" id="KW-1185">Reference proteome</keyword>
<name>A0ABR4ZAR1_9NOCA</name>
<dbReference type="Proteomes" id="UP000031364">
    <property type="component" value="Unassembled WGS sequence"/>
</dbReference>
<accession>A0ABR4ZAR1</accession>
<keyword evidence="2" id="KW-0472">Membrane</keyword>
<evidence type="ECO:0000313" key="4">
    <source>
        <dbReference type="EMBL" id="KIA62234.1"/>
    </source>
</evidence>
<feature type="domain" description="DUF8176" evidence="3">
    <location>
        <begin position="83"/>
        <end position="201"/>
    </location>
</feature>
<feature type="region of interest" description="Disordered" evidence="1">
    <location>
        <begin position="73"/>
        <end position="101"/>
    </location>
</feature>
<protein>
    <recommendedName>
        <fullName evidence="3">DUF8176 domain-containing protein</fullName>
    </recommendedName>
</protein>
<keyword evidence="2" id="KW-0812">Transmembrane</keyword>